<dbReference type="OrthoDB" id="379360at2157"/>
<accession>A0A0U3FQS1</accession>
<dbReference type="EMBL" id="CP006867">
    <property type="protein sequence ID" value="ALU12247.1"/>
    <property type="molecule type" value="Genomic_DNA"/>
</dbReference>
<proteinExistence type="predicted"/>
<dbReference type="Proteomes" id="UP000060778">
    <property type="component" value="Chromosome"/>
</dbReference>
<protein>
    <recommendedName>
        <fullName evidence="3">CRISPR-associated protein Cmr3</fullName>
    </recommendedName>
</protein>
<dbReference type="AlphaFoldDB" id="A0A0U3FQS1"/>
<organism evidence="1 2">
    <name type="scientific">Ignicoccus islandicus DSM 13165</name>
    <dbReference type="NCBI Taxonomy" id="940295"/>
    <lineage>
        <taxon>Archaea</taxon>
        <taxon>Thermoproteota</taxon>
        <taxon>Thermoprotei</taxon>
        <taxon>Desulfurococcales</taxon>
        <taxon>Desulfurococcaceae</taxon>
        <taxon>Ignicoccus</taxon>
    </lineage>
</organism>
<evidence type="ECO:0000313" key="2">
    <source>
        <dbReference type="Proteomes" id="UP000060778"/>
    </source>
</evidence>
<sequence>MIVLEPLSFVSFRKPGPFGITQRGPLSTSSTYFMKTTTLIGALAYLAYTQNVECSNKEGLFEATRECLRRCFRGNLRGPYVVCKDQPSLFFAEEKLLDLNILFERWDDIRVDLAMLLNGKVVLKRKKKGLIEHYLSDEERDCIPKIFEKHATGKTRRKLISHQFSNKLQKFSKNSEFIFVRERLYARGLKFFLEVNEFNEQCLYDTLIPLGGDGGLAKVEIVTGNPIEENLRKLWGNECWETCKGKRSVVVVISPLILESSSNSKCDYKDYKCHFQEILEVEEIAPLYDRYSVKAYPLGWDLRKDRPRPFVPTVTPGSAVVGTLKKSPRDVYWEGVGLFKDIGFGTVIPLPFD</sequence>
<name>A0A0U3FQS1_9CREN</name>
<evidence type="ECO:0000313" key="1">
    <source>
        <dbReference type="EMBL" id="ALU12247.1"/>
    </source>
</evidence>
<gene>
    <name evidence="1" type="ORF">EYM_01780</name>
</gene>
<dbReference type="GeneID" id="30679762"/>
<dbReference type="RefSeq" id="WP_075049393.1">
    <property type="nucleotide sequence ID" value="NZ_CP006867.1"/>
</dbReference>
<dbReference type="STRING" id="940295.EYM_01780"/>
<evidence type="ECO:0008006" key="3">
    <source>
        <dbReference type="Google" id="ProtNLM"/>
    </source>
</evidence>
<reference evidence="1 2" key="1">
    <citation type="submission" date="2013-11" db="EMBL/GenBank/DDBJ databases">
        <title>Comparative genomics of Ignicoccus.</title>
        <authorList>
            <person name="Podar M."/>
        </authorList>
    </citation>
    <scope>NUCLEOTIDE SEQUENCE [LARGE SCALE GENOMIC DNA]</scope>
    <source>
        <strain evidence="1 2">DSM 13165</strain>
    </source>
</reference>
<dbReference type="KEGG" id="iis:EYM_01780"/>
<keyword evidence="2" id="KW-1185">Reference proteome</keyword>